<evidence type="ECO:0000256" key="4">
    <source>
        <dbReference type="ARBA" id="ARBA00022605"/>
    </source>
</evidence>
<evidence type="ECO:0000256" key="1">
    <source>
        <dbReference type="ARBA" id="ARBA00001933"/>
    </source>
</evidence>
<reference evidence="13 14" key="1">
    <citation type="journal article" date="2016" name="Nat. Commun.">
        <title>Thousands of microbial genomes shed light on interconnected biogeochemical processes in an aquifer system.</title>
        <authorList>
            <person name="Anantharaman K."/>
            <person name="Brown C.T."/>
            <person name="Hug L.A."/>
            <person name="Sharon I."/>
            <person name="Castelle C.J."/>
            <person name="Probst A.J."/>
            <person name="Thomas B.C."/>
            <person name="Singh A."/>
            <person name="Wilkins M.J."/>
            <person name="Karaoz U."/>
            <person name="Brodie E.L."/>
            <person name="Williams K.H."/>
            <person name="Hubbard S.S."/>
            <person name="Banfield J.F."/>
        </authorList>
    </citation>
    <scope>NUCLEOTIDE SEQUENCE [LARGE SCALE GENOMIC DNA]</scope>
</reference>
<feature type="binding site" evidence="9">
    <location>
        <position position="77"/>
    </location>
    <ligand>
        <name>pyridoxal 5'-phosphate</name>
        <dbReference type="ChEBI" id="CHEBI:597326"/>
    </ligand>
</feature>
<dbReference type="PROSITE" id="PS00901">
    <property type="entry name" value="CYS_SYNTHASE"/>
    <property type="match status" value="1"/>
</dbReference>
<dbReference type="SUPFAM" id="SSF53686">
    <property type="entry name" value="Tryptophan synthase beta subunit-like PLP-dependent enzymes"/>
    <property type="match status" value="1"/>
</dbReference>
<dbReference type="Pfam" id="PF00291">
    <property type="entry name" value="PALP"/>
    <property type="match status" value="1"/>
</dbReference>
<dbReference type="GO" id="GO:0006535">
    <property type="term" value="P:cysteine biosynthetic process from serine"/>
    <property type="evidence" value="ECO:0007669"/>
    <property type="project" value="UniProtKB-UniRule"/>
</dbReference>
<dbReference type="FunFam" id="3.40.50.1100:FF:000016">
    <property type="entry name" value="Cysteine synthase A"/>
    <property type="match status" value="1"/>
</dbReference>
<evidence type="ECO:0000313" key="14">
    <source>
        <dbReference type="Proteomes" id="UP000178735"/>
    </source>
</evidence>
<keyword evidence="4 11" id="KW-0028">Amino-acid biosynthesis</keyword>
<keyword evidence="7 11" id="KW-0198">Cysteine biosynthesis</keyword>
<feature type="binding site" evidence="9">
    <location>
        <position position="273"/>
    </location>
    <ligand>
        <name>pyridoxal 5'-phosphate</name>
        <dbReference type="ChEBI" id="CHEBI:597326"/>
    </ligand>
</feature>
<evidence type="ECO:0000256" key="6">
    <source>
        <dbReference type="ARBA" id="ARBA00022898"/>
    </source>
</evidence>
<evidence type="ECO:0000256" key="9">
    <source>
        <dbReference type="PIRSR" id="PIRSR605856-50"/>
    </source>
</evidence>
<evidence type="ECO:0000256" key="7">
    <source>
        <dbReference type="ARBA" id="ARBA00023192"/>
    </source>
</evidence>
<dbReference type="InterPro" id="IPR001216">
    <property type="entry name" value="P-phosphate_BS"/>
</dbReference>
<dbReference type="PANTHER" id="PTHR10314">
    <property type="entry name" value="CYSTATHIONINE BETA-SYNTHASE"/>
    <property type="match status" value="1"/>
</dbReference>
<dbReference type="InterPro" id="IPR001926">
    <property type="entry name" value="TrpB-like_PALP"/>
</dbReference>
<evidence type="ECO:0000259" key="12">
    <source>
        <dbReference type="Pfam" id="PF00291"/>
    </source>
</evidence>
<dbReference type="InterPro" id="IPR050214">
    <property type="entry name" value="Cys_Synth/Cystath_Beta-Synth"/>
</dbReference>
<evidence type="ECO:0000256" key="2">
    <source>
        <dbReference type="ARBA" id="ARBA00007103"/>
    </source>
</evidence>
<evidence type="ECO:0000256" key="11">
    <source>
        <dbReference type="RuleBase" id="RU003985"/>
    </source>
</evidence>
<evidence type="ECO:0000313" key="13">
    <source>
        <dbReference type="EMBL" id="OGM03621.1"/>
    </source>
</evidence>
<evidence type="ECO:0000256" key="3">
    <source>
        <dbReference type="ARBA" id="ARBA00012681"/>
    </source>
</evidence>
<sequence length="310" mass="33144">MNINHPILSRIGGTPVMRVFKNHADAATAKRNIYAKIESVNAGFSVKDRIAYQMIKTAIDEGKIKDGTVIIEPTSGNTGIGLALVCAALKLSIRLVMPETMTVERRILLKHLGADIILSEGAKGMRGAVEMAQSIAEEEPDRYFMPQQFENPANPEAHRRTTALEFLRFMNLYSIKPDALVFGVGTGGTLTGVSEVILKHYPDVVVCAVEPDASPVLSGGPPGPHKIQGIGAGFVPKILNASLINKIIKVKNETAFEYCRILAREEGLLAGISSGAAAAAACEIASTLGEGANIFTLFPDSAERYLSILS</sequence>
<dbReference type="FunFam" id="3.40.50.1100:FF:000118">
    <property type="entry name" value="Related to CYS4-cystathionine beta-synthase"/>
    <property type="match status" value="1"/>
</dbReference>
<dbReference type="CDD" id="cd01561">
    <property type="entry name" value="CBS_like"/>
    <property type="match status" value="1"/>
</dbReference>
<dbReference type="Proteomes" id="UP000178735">
    <property type="component" value="Unassembled WGS sequence"/>
</dbReference>
<comment type="similarity">
    <text evidence="2 11">Belongs to the cysteine synthase/cystathionine beta-synthase family.</text>
</comment>
<dbReference type="NCBIfam" id="TIGR01139">
    <property type="entry name" value="cysK"/>
    <property type="match status" value="1"/>
</dbReference>
<evidence type="ECO:0000256" key="5">
    <source>
        <dbReference type="ARBA" id="ARBA00022679"/>
    </source>
</evidence>
<dbReference type="AlphaFoldDB" id="A0A1F7WLB2"/>
<comment type="cofactor">
    <cofactor evidence="1 9 11">
        <name>pyridoxal 5'-phosphate</name>
        <dbReference type="ChEBI" id="CHEBI:597326"/>
    </cofactor>
</comment>
<protein>
    <recommendedName>
        <fullName evidence="3 11">Cysteine synthase</fullName>
        <ecNumber evidence="3 11">2.5.1.47</ecNumber>
    </recommendedName>
</protein>
<dbReference type="Gene3D" id="3.40.50.1100">
    <property type="match status" value="2"/>
</dbReference>
<evidence type="ECO:0000256" key="8">
    <source>
        <dbReference type="ARBA" id="ARBA00047931"/>
    </source>
</evidence>
<dbReference type="EMBL" id="MGFH01000160">
    <property type="protein sequence ID" value="OGM03621.1"/>
    <property type="molecule type" value="Genomic_DNA"/>
</dbReference>
<gene>
    <name evidence="13" type="ORF">A2008_06670</name>
</gene>
<comment type="caution">
    <text evidence="13">The sequence shown here is derived from an EMBL/GenBank/DDBJ whole genome shotgun (WGS) entry which is preliminary data.</text>
</comment>
<keyword evidence="6 9" id="KW-0663">Pyridoxal phosphate</keyword>
<dbReference type="NCBIfam" id="TIGR01136">
    <property type="entry name" value="cysKM"/>
    <property type="match status" value="1"/>
</dbReference>
<dbReference type="InterPro" id="IPR036052">
    <property type="entry name" value="TrpB-like_PALP_sf"/>
</dbReference>
<comment type="catalytic activity">
    <reaction evidence="8 11">
        <text>O-acetyl-L-serine + hydrogen sulfide = L-cysteine + acetate</text>
        <dbReference type="Rhea" id="RHEA:14829"/>
        <dbReference type="ChEBI" id="CHEBI:29919"/>
        <dbReference type="ChEBI" id="CHEBI:30089"/>
        <dbReference type="ChEBI" id="CHEBI:35235"/>
        <dbReference type="ChEBI" id="CHEBI:58340"/>
        <dbReference type="EC" id="2.5.1.47"/>
    </reaction>
</comment>
<name>A0A1F7WLB2_9BACT</name>
<feature type="binding site" evidence="9">
    <location>
        <begin position="185"/>
        <end position="189"/>
    </location>
    <ligand>
        <name>pyridoxal 5'-phosphate</name>
        <dbReference type="ChEBI" id="CHEBI:597326"/>
    </ligand>
</feature>
<organism evidence="13 14">
    <name type="scientific">Candidatus Wallbacteria bacterium GWC2_49_35</name>
    <dbReference type="NCBI Taxonomy" id="1817813"/>
    <lineage>
        <taxon>Bacteria</taxon>
        <taxon>Candidatus Walliibacteriota</taxon>
    </lineage>
</organism>
<keyword evidence="5 11" id="KW-0808">Transferase</keyword>
<dbReference type="EC" id="2.5.1.47" evidence="3 11"/>
<evidence type="ECO:0000256" key="10">
    <source>
        <dbReference type="PIRSR" id="PIRSR605856-51"/>
    </source>
</evidence>
<dbReference type="InterPro" id="IPR005859">
    <property type="entry name" value="CysK"/>
</dbReference>
<feature type="modified residue" description="N6-(pyridoxal phosphate)lysine" evidence="10">
    <location>
        <position position="47"/>
    </location>
</feature>
<dbReference type="GO" id="GO:0004124">
    <property type="term" value="F:cysteine synthase activity"/>
    <property type="evidence" value="ECO:0007669"/>
    <property type="project" value="UniProtKB-UniRule"/>
</dbReference>
<dbReference type="InterPro" id="IPR005856">
    <property type="entry name" value="Cys_synth"/>
</dbReference>
<dbReference type="STRING" id="1817813.A2008_06670"/>
<proteinExistence type="inferred from homology"/>
<feature type="domain" description="Tryptophan synthase beta chain-like PALP" evidence="12">
    <location>
        <begin position="9"/>
        <end position="300"/>
    </location>
</feature>
<accession>A0A1F7WLB2</accession>